<dbReference type="EMBL" id="CAJVPY010064565">
    <property type="protein sequence ID" value="CAG8824270.1"/>
    <property type="molecule type" value="Genomic_DNA"/>
</dbReference>
<evidence type="ECO:0000313" key="1">
    <source>
        <dbReference type="EMBL" id="CAG8824270.1"/>
    </source>
</evidence>
<keyword evidence="2" id="KW-1185">Reference proteome</keyword>
<gene>
    <name evidence="1" type="ORF">DERYTH_LOCUS27668</name>
</gene>
<dbReference type="AlphaFoldDB" id="A0A9N9KEM7"/>
<organism evidence="1 2">
    <name type="scientific">Dentiscutata erythropus</name>
    <dbReference type="NCBI Taxonomy" id="1348616"/>
    <lineage>
        <taxon>Eukaryota</taxon>
        <taxon>Fungi</taxon>
        <taxon>Fungi incertae sedis</taxon>
        <taxon>Mucoromycota</taxon>
        <taxon>Glomeromycotina</taxon>
        <taxon>Glomeromycetes</taxon>
        <taxon>Diversisporales</taxon>
        <taxon>Gigasporaceae</taxon>
        <taxon>Dentiscutata</taxon>
    </lineage>
</organism>
<proteinExistence type="predicted"/>
<dbReference type="OrthoDB" id="2308976at2759"/>
<dbReference type="Proteomes" id="UP000789405">
    <property type="component" value="Unassembled WGS sequence"/>
</dbReference>
<comment type="caution">
    <text evidence="1">The sequence shown here is derived from an EMBL/GenBank/DDBJ whole genome shotgun (WGS) entry which is preliminary data.</text>
</comment>
<protein>
    <submittedName>
        <fullName evidence="1">2258_t:CDS:1</fullName>
    </submittedName>
</protein>
<feature type="non-terminal residue" evidence="1">
    <location>
        <position position="73"/>
    </location>
</feature>
<sequence>FNGMEKEEIHFILATSLRNQNQNQNWFPTTNVICVVGNRDFRPDIGVWFQRPTRLQRRMPIIYACPHPNVWIE</sequence>
<name>A0A9N9KEM7_9GLOM</name>
<accession>A0A9N9KEM7</accession>
<feature type="non-terminal residue" evidence="1">
    <location>
        <position position="1"/>
    </location>
</feature>
<reference evidence="1" key="1">
    <citation type="submission" date="2021-06" db="EMBL/GenBank/DDBJ databases">
        <authorList>
            <person name="Kallberg Y."/>
            <person name="Tangrot J."/>
            <person name="Rosling A."/>
        </authorList>
    </citation>
    <scope>NUCLEOTIDE SEQUENCE</scope>
    <source>
        <strain evidence="1">MA453B</strain>
    </source>
</reference>
<evidence type="ECO:0000313" key="2">
    <source>
        <dbReference type="Proteomes" id="UP000789405"/>
    </source>
</evidence>